<organism evidence="2 3">
    <name type="scientific">Undibacterium terreum</name>
    <dbReference type="NCBI Taxonomy" id="1224302"/>
    <lineage>
        <taxon>Bacteria</taxon>
        <taxon>Pseudomonadati</taxon>
        <taxon>Pseudomonadota</taxon>
        <taxon>Betaproteobacteria</taxon>
        <taxon>Burkholderiales</taxon>
        <taxon>Oxalobacteraceae</taxon>
        <taxon>Undibacterium</taxon>
    </lineage>
</organism>
<evidence type="ECO:0000313" key="2">
    <source>
        <dbReference type="EMBL" id="GGC67521.1"/>
    </source>
</evidence>
<evidence type="ECO:0000313" key="3">
    <source>
        <dbReference type="Proteomes" id="UP000637423"/>
    </source>
</evidence>
<comment type="caution">
    <text evidence="2">The sequence shown here is derived from an EMBL/GenBank/DDBJ whole genome shotgun (WGS) entry which is preliminary data.</text>
</comment>
<evidence type="ECO:0008006" key="4">
    <source>
        <dbReference type="Google" id="ProtNLM"/>
    </source>
</evidence>
<dbReference type="EMBL" id="BMED01000001">
    <property type="protein sequence ID" value="GGC67521.1"/>
    <property type="molecule type" value="Genomic_DNA"/>
</dbReference>
<feature type="signal peptide" evidence="1">
    <location>
        <begin position="1"/>
        <end position="22"/>
    </location>
</feature>
<proteinExistence type="predicted"/>
<sequence>MSKHIWGFWAGAALLAALSGCAATGQKAAAPVTYQFAPDWSEHSKSLFNQGPGVSAGTTSWWVPTILPRGTYRVIQRVDGKPQVVDGYRFEIDGNVNKEIHLMLPAAYSNVEALDEKYIIDVKPGTQ</sequence>
<feature type="chain" id="PRO_5037748579" description="Lipoprotein" evidence="1">
    <location>
        <begin position="23"/>
        <end position="127"/>
    </location>
</feature>
<dbReference type="RefSeq" id="WP_188565127.1">
    <property type="nucleotide sequence ID" value="NZ_BMED01000001.1"/>
</dbReference>
<reference evidence="2" key="1">
    <citation type="journal article" date="2014" name="Int. J. Syst. Evol. Microbiol.">
        <title>Complete genome sequence of Corynebacterium casei LMG S-19264T (=DSM 44701T), isolated from a smear-ripened cheese.</title>
        <authorList>
            <consortium name="US DOE Joint Genome Institute (JGI-PGF)"/>
            <person name="Walter F."/>
            <person name="Albersmeier A."/>
            <person name="Kalinowski J."/>
            <person name="Ruckert C."/>
        </authorList>
    </citation>
    <scope>NUCLEOTIDE SEQUENCE</scope>
    <source>
        <strain evidence="2">CGMCC 1.10998</strain>
    </source>
</reference>
<evidence type="ECO:0000256" key="1">
    <source>
        <dbReference type="SAM" id="SignalP"/>
    </source>
</evidence>
<dbReference type="Proteomes" id="UP000637423">
    <property type="component" value="Unassembled WGS sequence"/>
</dbReference>
<name>A0A916UC19_9BURK</name>
<gene>
    <name evidence="2" type="ORF">GCM10011396_13170</name>
</gene>
<reference evidence="2" key="2">
    <citation type="submission" date="2020-09" db="EMBL/GenBank/DDBJ databases">
        <authorList>
            <person name="Sun Q."/>
            <person name="Zhou Y."/>
        </authorList>
    </citation>
    <scope>NUCLEOTIDE SEQUENCE</scope>
    <source>
        <strain evidence="2">CGMCC 1.10998</strain>
    </source>
</reference>
<protein>
    <recommendedName>
        <fullName evidence="4">Lipoprotein</fullName>
    </recommendedName>
</protein>
<dbReference type="PROSITE" id="PS51257">
    <property type="entry name" value="PROKAR_LIPOPROTEIN"/>
    <property type="match status" value="1"/>
</dbReference>
<dbReference type="AlphaFoldDB" id="A0A916UC19"/>
<keyword evidence="1" id="KW-0732">Signal</keyword>
<accession>A0A916UC19</accession>
<keyword evidence="3" id="KW-1185">Reference proteome</keyword>